<organism evidence="1 2">
    <name type="scientific">Cephus cinctus</name>
    <name type="common">Wheat stem sawfly</name>
    <dbReference type="NCBI Taxonomy" id="211228"/>
    <lineage>
        <taxon>Eukaryota</taxon>
        <taxon>Metazoa</taxon>
        <taxon>Ecdysozoa</taxon>
        <taxon>Arthropoda</taxon>
        <taxon>Hexapoda</taxon>
        <taxon>Insecta</taxon>
        <taxon>Pterygota</taxon>
        <taxon>Neoptera</taxon>
        <taxon>Endopterygota</taxon>
        <taxon>Hymenoptera</taxon>
        <taxon>Cephoidea</taxon>
        <taxon>Cephidae</taxon>
        <taxon>Cephus</taxon>
    </lineage>
</organism>
<gene>
    <name evidence="2" type="primary">LOC107274163</name>
</gene>
<protein>
    <submittedName>
        <fullName evidence="2">Uncharacterized protein LOC107274163</fullName>
    </submittedName>
</protein>
<evidence type="ECO:0000313" key="1">
    <source>
        <dbReference type="Proteomes" id="UP000694920"/>
    </source>
</evidence>
<dbReference type="AlphaFoldDB" id="A0AAJ7CE03"/>
<proteinExistence type="predicted"/>
<dbReference type="KEGG" id="ccin:107274163"/>
<accession>A0AAJ7CE03</accession>
<dbReference type="Proteomes" id="UP000694920">
    <property type="component" value="Unplaced"/>
</dbReference>
<dbReference type="RefSeq" id="XP_015608450.1">
    <property type="nucleotide sequence ID" value="XM_015752964.2"/>
</dbReference>
<sequence length="133" mass="14657">MGPRARRRRGVCSNIFVTISTIKNVARSDDTIVQNSETNADLHELCDLSEEHVFQAGNLENSLSCEQIEIEESQDLCASKPCDSSSLGISIISNQFLSSMTIITASKIKRKCIKLKHSDSAARVVIPLLHINN</sequence>
<name>A0AAJ7CE03_CEPCN</name>
<dbReference type="GeneID" id="107274163"/>
<keyword evidence="1" id="KW-1185">Reference proteome</keyword>
<reference evidence="2" key="1">
    <citation type="submission" date="2025-08" db="UniProtKB">
        <authorList>
            <consortium name="RefSeq"/>
        </authorList>
    </citation>
    <scope>IDENTIFICATION</scope>
</reference>
<evidence type="ECO:0000313" key="2">
    <source>
        <dbReference type="RefSeq" id="XP_015608450.1"/>
    </source>
</evidence>